<feature type="region of interest" description="Disordered" evidence="10">
    <location>
        <begin position="128"/>
        <end position="463"/>
    </location>
</feature>
<evidence type="ECO:0000256" key="3">
    <source>
        <dbReference type="ARBA" id="ARBA00022490"/>
    </source>
</evidence>
<evidence type="ECO:0000256" key="5">
    <source>
        <dbReference type="ARBA" id="ARBA00023054"/>
    </source>
</evidence>
<evidence type="ECO:0000259" key="11">
    <source>
        <dbReference type="Pfam" id="PF10243"/>
    </source>
</evidence>
<dbReference type="GO" id="GO:0005930">
    <property type="term" value="C:axoneme"/>
    <property type="evidence" value="ECO:0007669"/>
    <property type="project" value="UniProtKB-SubCell"/>
</dbReference>
<name>A0AAD9JCX5_9ANNE</name>
<evidence type="ECO:0000256" key="1">
    <source>
        <dbReference type="ARBA" id="ARBA00004120"/>
    </source>
</evidence>
<comment type="caution">
    <text evidence="13">The sequence shown here is derived from an EMBL/GenBank/DDBJ whole genome shotgun (WGS) entry which is preliminary data.</text>
</comment>
<dbReference type="FunFam" id="1.10.418.50:FF:000001">
    <property type="entry name" value="TRAF3-interacting protein 1 isoform X1"/>
    <property type="match status" value="1"/>
</dbReference>
<feature type="compositionally biased region" description="Acidic residues" evidence="10">
    <location>
        <begin position="392"/>
        <end position="410"/>
    </location>
</feature>
<keyword evidence="3" id="KW-0963">Cytoplasm</keyword>
<feature type="compositionally biased region" description="Basic and acidic residues" evidence="10">
    <location>
        <begin position="128"/>
        <end position="291"/>
    </location>
</feature>
<dbReference type="Pfam" id="PF10243">
    <property type="entry name" value="MIP-T3"/>
    <property type="match status" value="1"/>
</dbReference>
<accession>A0AAD9JCX5</accession>
<sequence>MDPKIMKKTQDSLEKYIKKPPLTEKLLSKPPFRFLHDIMTSVIKGTGFMKGLFTADELVSDNVKERERKVAFLQKVIDMVSLVLGKTISAKPGKIVAGQEAEKTNELLQALGEAIGKKVNNDEYVKRVLKSSDKPASASKRESDGRKDEDAEPKSKSREDREKSRDRSHDKSKDRHKESSRDKEKEKVRDGHRDRSHDKEREKSRNKEREKSHDKEREKSRDKEREKSRDKEREKSRDKEREKSRDKDKERRHDKERSRDHHDRDKSRDKGRDHAGEGRHKDRERRKRQEENPEEDFSAANGAVEQQPQEPEPISVNKEEQIRQIEREKSSRRREAIKEDEDVPQQVASSQKMLRPSSARPAPPKVKKNEGQDEAVFLGSSNVPNLITDKDNSDDDEDEGFIAKDDDESEPLMSAPPNNQDDDADGEHGGLVKKMLEKKKELEGGSQQPGHKIEIERSQVNDVSRRKERELIQKEIDKLRTSIQTLTRSVNPLGKILDFFQEDLDSMHKEMIMWQTENQENTVALQREQSITESSVEPLKAQLKELEAATSDQLDLIAAVKHNILKNDDKIEKMLSTVTKS</sequence>
<evidence type="ECO:0000256" key="8">
    <source>
        <dbReference type="ARBA" id="ARBA00043971"/>
    </source>
</evidence>
<dbReference type="EMBL" id="JAODUP010000389">
    <property type="protein sequence ID" value="KAK2150783.1"/>
    <property type="molecule type" value="Genomic_DNA"/>
</dbReference>
<feature type="compositionally biased region" description="Basic and acidic residues" evidence="10">
    <location>
        <begin position="451"/>
        <end position="463"/>
    </location>
</feature>
<dbReference type="InterPro" id="IPR040468">
    <property type="entry name" value="TRAF3IP1_N"/>
</dbReference>
<dbReference type="GO" id="GO:0048731">
    <property type="term" value="P:system development"/>
    <property type="evidence" value="ECO:0007669"/>
    <property type="project" value="UniProtKB-ARBA"/>
</dbReference>
<dbReference type="GO" id="GO:0008017">
    <property type="term" value="F:microtubule binding"/>
    <property type="evidence" value="ECO:0007669"/>
    <property type="project" value="InterPro"/>
</dbReference>
<feature type="domain" description="TRAF3-interacting protein 1 C-terminal" evidence="12">
    <location>
        <begin position="427"/>
        <end position="578"/>
    </location>
</feature>
<dbReference type="GO" id="GO:0042073">
    <property type="term" value="P:intraciliary transport"/>
    <property type="evidence" value="ECO:0007669"/>
    <property type="project" value="TreeGrafter"/>
</dbReference>
<feature type="compositionally biased region" description="Basic and acidic residues" evidence="10">
    <location>
        <begin position="317"/>
        <end position="337"/>
    </location>
</feature>
<dbReference type="Pfam" id="PF17749">
    <property type="entry name" value="MIP-T3_C"/>
    <property type="match status" value="1"/>
</dbReference>
<dbReference type="AlphaFoldDB" id="A0AAD9JCX5"/>
<keyword evidence="5" id="KW-0175">Coiled coil</keyword>
<comment type="subcellular location">
    <subcellularLocation>
        <location evidence="2">Cytoplasm</location>
        <location evidence="2">Cytoskeleton</location>
        <location evidence="2">Cilium axoneme</location>
    </subcellularLocation>
    <subcellularLocation>
        <location evidence="1">Cytoplasm</location>
        <location evidence="1">Cytoskeleton</location>
        <location evidence="1">Cilium basal body</location>
    </subcellularLocation>
</comment>
<evidence type="ECO:0000313" key="13">
    <source>
        <dbReference type="EMBL" id="KAK2150783.1"/>
    </source>
</evidence>
<dbReference type="GO" id="GO:0060271">
    <property type="term" value="P:cilium assembly"/>
    <property type="evidence" value="ECO:0007669"/>
    <property type="project" value="TreeGrafter"/>
</dbReference>
<evidence type="ECO:0000313" key="14">
    <source>
        <dbReference type="Proteomes" id="UP001208570"/>
    </source>
</evidence>
<feature type="domain" description="TRAF3-interacting protein 1 N-terminal" evidence="11">
    <location>
        <begin position="6"/>
        <end position="114"/>
    </location>
</feature>
<evidence type="ECO:0000256" key="4">
    <source>
        <dbReference type="ARBA" id="ARBA00022794"/>
    </source>
</evidence>
<dbReference type="InterPro" id="IPR018799">
    <property type="entry name" value="TRAF3IP1"/>
</dbReference>
<dbReference type="GO" id="GO:0048513">
    <property type="term" value="P:animal organ development"/>
    <property type="evidence" value="ECO:0007669"/>
    <property type="project" value="UniProtKB-ARBA"/>
</dbReference>
<keyword evidence="14" id="KW-1185">Reference proteome</keyword>
<evidence type="ECO:0000259" key="12">
    <source>
        <dbReference type="Pfam" id="PF17749"/>
    </source>
</evidence>
<evidence type="ECO:0000256" key="10">
    <source>
        <dbReference type="SAM" id="MobiDB-lite"/>
    </source>
</evidence>
<dbReference type="PANTHER" id="PTHR31363">
    <property type="entry name" value="TRAF3-INTERACTING PROTEIN 1"/>
    <property type="match status" value="1"/>
</dbReference>
<dbReference type="Gene3D" id="1.10.287.1490">
    <property type="match status" value="1"/>
</dbReference>
<dbReference type="InterPro" id="IPR042576">
    <property type="entry name" value="TRAF3IP1_N_sf"/>
</dbReference>
<proteinExistence type="inferred from homology"/>
<reference evidence="13" key="1">
    <citation type="journal article" date="2023" name="Mol. Biol. Evol.">
        <title>Third-Generation Sequencing Reveals the Adaptive Role of the Epigenome in Three Deep-Sea Polychaetes.</title>
        <authorList>
            <person name="Perez M."/>
            <person name="Aroh O."/>
            <person name="Sun Y."/>
            <person name="Lan Y."/>
            <person name="Juniper S.K."/>
            <person name="Young C.R."/>
            <person name="Angers B."/>
            <person name="Qian P.Y."/>
        </authorList>
    </citation>
    <scope>NUCLEOTIDE SEQUENCE</scope>
    <source>
        <strain evidence="13">P08H-3</strain>
    </source>
</reference>
<dbReference type="GO" id="GO:0070507">
    <property type="term" value="P:regulation of microtubule cytoskeleton organization"/>
    <property type="evidence" value="ECO:0007669"/>
    <property type="project" value="TreeGrafter"/>
</dbReference>
<comment type="similarity">
    <text evidence="8">Belongs to the TRAF3IP1 family.</text>
</comment>
<protein>
    <recommendedName>
        <fullName evidence="9">TRAF3-interacting protein 1</fullName>
    </recommendedName>
</protein>
<dbReference type="InterPro" id="IPR041476">
    <property type="entry name" value="TRAF3IP1_C"/>
</dbReference>
<feature type="compositionally biased region" description="Basic and acidic residues" evidence="10">
    <location>
        <begin position="426"/>
        <end position="443"/>
    </location>
</feature>
<evidence type="ECO:0000256" key="9">
    <source>
        <dbReference type="ARBA" id="ARBA00070492"/>
    </source>
</evidence>
<evidence type="ECO:0000256" key="2">
    <source>
        <dbReference type="ARBA" id="ARBA00004430"/>
    </source>
</evidence>
<evidence type="ECO:0000256" key="6">
    <source>
        <dbReference type="ARBA" id="ARBA00023212"/>
    </source>
</evidence>
<keyword evidence="6" id="KW-0206">Cytoskeleton</keyword>
<keyword evidence="7" id="KW-0966">Cell projection</keyword>
<dbReference type="GO" id="GO:0036064">
    <property type="term" value="C:ciliary basal body"/>
    <property type="evidence" value="ECO:0007669"/>
    <property type="project" value="TreeGrafter"/>
</dbReference>
<dbReference type="Gene3D" id="1.10.418.50">
    <property type="entry name" value="Microtubule-binding protein MIP-T3"/>
    <property type="match status" value="1"/>
</dbReference>
<gene>
    <name evidence="13" type="ORF">LSH36_389g01001</name>
</gene>
<dbReference type="GO" id="GO:0030992">
    <property type="term" value="C:intraciliary transport particle B"/>
    <property type="evidence" value="ECO:0007669"/>
    <property type="project" value="TreeGrafter"/>
</dbReference>
<organism evidence="13 14">
    <name type="scientific">Paralvinella palmiformis</name>
    <dbReference type="NCBI Taxonomy" id="53620"/>
    <lineage>
        <taxon>Eukaryota</taxon>
        <taxon>Metazoa</taxon>
        <taxon>Spiralia</taxon>
        <taxon>Lophotrochozoa</taxon>
        <taxon>Annelida</taxon>
        <taxon>Polychaeta</taxon>
        <taxon>Sedentaria</taxon>
        <taxon>Canalipalpata</taxon>
        <taxon>Terebellida</taxon>
        <taxon>Terebelliformia</taxon>
        <taxon>Alvinellidae</taxon>
        <taxon>Paralvinella</taxon>
    </lineage>
</organism>
<keyword evidence="4" id="KW-0970">Cilium biogenesis/degradation</keyword>
<evidence type="ECO:0000256" key="7">
    <source>
        <dbReference type="ARBA" id="ARBA00023273"/>
    </source>
</evidence>
<dbReference type="PANTHER" id="PTHR31363:SF0">
    <property type="entry name" value="TRAF3-INTERACTING PROTEIN 1"/>
    <property type="match status" value="1"/>
</dbReference>
<dbReference type="Proteomes" id="UP001208570">
    <property type="component" value="Unassembled WGS sequence"/>
</dbReference>